<proteinExistence type="predicted"/>
<dbReference type="EMBL" id="CACTIH010001952">
    <property type="protein sequence ID" value="CAA2969790.1"/>
    <property type="molecule type" value="Genomic_DNA"/>
</dbReference>
<sequence>MHIKNLSLSIHNNLPYLNFILQATADRRNSKDWGHRLLIWATRNRVGGLKLRRLAEQDSFVFVNWNHLVISMSA</sequence>
<dbReference type="Proteomes" id="UP000594638">
    <property type="component" value="Unassembled WGS sequence"/>
</dbReference>
<protein>
    <submittedName>
        <fullName evidence="1">Uncharacterized protein</fullName>
    </submittedName>
</protein>
<accession>A0A8S0QKS8</accession>
<dbReference type="AlphaFoldDB" id="A0A8S0QKS8"/>
<keyword evidence="2" id="KW-1185">Reference proteome</keyword>
<reference evidence="1 2" key="1">
    <citation type="submission" date="2019-12" db="EMBL/GenBank/DDBJ databases">
        <authorList>
            <person name="Alioto T."/>
            <person name="Alioto T."/>
            <person name="Gomez Garrido J."/>
        </authorList>
    </citation>
    <scope>NUCLEOTIDE SEQUENCE [LARGE SCALE GENOMIC DNA]</scope>
</reference>
<organism evidence="1 2">
    <name type="scientific">Olea europaea subsp. europaea</name>
    <dbReference type="NCBI Taxonomy" id="158383"/>
    <lineage>
        <taxon>Eukaryota</taxon>
        <taxon>Viridiplantae</taxon>
        <taxon>Streptophyta</taxon>
        <taxon>Embryophyta</taxon>
        <taxon>Tracheophyta</taxon>
        <taxon>Spermatophyta</taxon>
        <taxon>Magnoliopsida</taxon>
        <taxon>eudicotyledons</taxon>
        <taxon>Gunneridae</taxon>
        <taxon>Pentapetalae</taxon>
        <taxon>asterids</taxon>
        <taxon>lamiids</taxon>
        <taxon>Lamiales</taxon>
        <taxon>Oleaceae</taxon>
        <taxon>Oleeae</taxon>
        <taxon>Olea</taxon>
    </lineage>
</organism>
<name>A0A8S0QKS8_OLEEU</name>
<comment type="caution">
    <text evidence="1">The sequence shown here is derived from an EMBL/GenBank/DDBJ whole genome shotgun (WGS) entry which is preliminary data.</text>
</comment>
<gene>
    <name evidence="1" type="ORF">OLEA9_A070274</name>
</gene>
<evidence type="ECO:0000313" key="1">
    <source>
        <dbReference type="EMBL" id="CAA2969790.1"/>
    </source>
</evidence>
<dbReference type="Gramene" id="OE9A070274T1">
    <property type="protein sequence ID" value="OE9A070274C1"/>
    <property type="gene ID" value="OE9A070274"/>
</dbReference>
<evidence type="ECO:0000313" key="2">
    <source>
        <dbReference type="Proteomes" id="UP000594638"/>
    </source>
</evidence>